<dbReference type="InterPro" id="IPR000182">
    <property type="entry name" value="GNAT_dom"/>
</dbReference>
<dbReference type="GO" id="GO:0008080">
    <property type="term" value="F:N-acetyltransferase activity"/>
    <property type="evidence" value="ECO:0007669"/>
    <property type="project" value="UniProtKB-ARBA"/>
</dbReference>
<comment type="caution">
    <text evidence="4">The sequence shown here is derived from an EMBL/GenBank/DDBJ whole genome shotgun (WGS) entry which is preliminary data.</text>
</comment>
<dbReference type="PATRIC" id="fig|267850.7.peg.1458"/>
<proteinExistence type="predicted"/>
<dbReference type="PROSITE" id="PS51186">
    <property type="entry name" value="GNAT"/>
    <property type="match status" value="1"/>
</dbReference>
<name>A0A063Y0I7_9GAMM</name>
<dbReference type="OrthoDB" id="9805924at2"/>
<dbReference type="RefSeq" id="WP_051632642.1">
    <property type="nucleotide sequence ID" value="NZ_JMSZ01000021.1"/>
</dbReference>
<dbReference type="Proteomes" id="UP000027318">
    <property type="component" value="Unassembled WGS sequence"/>
</dbReference>
<evidence type="ECO:0000313" key="5">
    <source>
        <dbReference type="Proteomes" id="UP000027318"/>
    </source>
</evidence>
<evidence type="ECO:0000256" key="2">
    <source>
        <dbReference type="ARBA" id="ARBA00023315"/>
    </source>
</evidence>
<feature type="domain" description="N-acetyltransferase" evidence="3">
    <location>
        <begin position="11"/>
        <end position="162"/>
    </location>
</feature>
<keyword evidence="1 4" id="KW-0808">Transferase</keyword>
<evidence type="ECO:0000313" key="4">
    <source>
        <dbReference type="EMBL" id="KDE39843.1"/>
    </source>
</evidence>
<dbReference type="EMBL" id="JMSZ01000021">
    <property type="protein sequence ID" value="KDE39843.1"/>
    <property type="molecule type" value="Genomic_DNA"/>
</dbReference>
<dbReference type="PANTHER" id="PTHR10545:SF29">
    <property type="entry name" value="GH14572P-RELATED"/>
    <property type="match status" value="1"/>
</dbReference>
<dbReference type="InterPro" id="IPR051016">
    <property type="entry name" value="Diverse_Substrate_AcTransf"/>
</dbReference>
<organism evidence="4 5">
    <name type="scientific">Nitrincola lacisaponensis</name>
    <dbReference type="NCBI Taxonomy" id="267850"/>
    <lineage>
        <taxon>Bacteria</taxon>
        <taxon>Pseudomonadati</taxon>
        <taxon>Pseudomonadota</taxon>
        <taxon>Gammaproteobacteria</taxon>
        <taxon>Oceanospirillales</taxon>
        <taxon>Oceanospirillaceae</taxon>
        <taxon>Nitrincola</taxon>
    </lineage>
</organism>
<dbReference type="CDD" id="cd04301">
    <property type="entry name" value="NAT_SF"/>
    <property type="match status" value="1"/>
</dbReference>
<dbReference type="Gene3D" id="3.40.630.30">
    <property type="match status" value="1"/>
</dbReference>
<dbReference type="PANTHER" id="PTHR10545">
    <property type="entry name" value="DIAMINE N-ACETYLTRANSFERASE"/>
    <property type="match status" value="1"/>
</dbReference>
<keyword evidence="5" id="KW-1185">Reference proteome</keyword>
<evidence type="ECO:0000259" key="3">
    <source>
        <dbReference type="PROSITE" id="PS51186"/>
    </source>
</evidence>
<keyword evidence="2" id="KW-0012">Acyltransferase</keyword>
<protein>
    <submittedName>
        <fullName evidence="4">GCN5-related N-acetyltransferase</fullName>
    </submittedName>
</protein>
<dbReference type="Pfam" id="PF00583">
    <property type="entry name" value="Acetyltransf_1"/>
    <property type="match status" value="1"/>
</dbReference>
<dbReference type="InterPro" id="IPR016181">
    <property type="entry name" value="Acyl_CoA_acyltransferase"/>
</dbReference>
<dbReference type="AlphaFoldDB" id="A0A063Y0I7"/>
<dbReference type="SUPFAM" id="SSF55729">
    <property type="entry name" value="Acyl-CoA N-acyltransferases (Nat)"/>
    <property type="match status" value="1"/>
</dbReference>
<reference evidence="4 5" key="1">
    <citation type="journal article" date="2005" name="Int. J. Syst. Evol. Microbiol.">
        <title>Nitrincola lacisaponensis gen. nov., sp. nov., a novel alkaliphilic bacterium isolated from an alkaline, saline lake.</title>
        <authorList>
            <person name="Dimitriu P.A."/>
            <person name="Shukla S.K."/>
            <person name="Conradt J."/>
            <person name="Marquez M.C."/>
            <person name="Ventosa A."/>
            <person name="Maglia A."/>
            <person name="Peyton B.M."/>
            <person name="Pinkart H.C."/>
            <person name="Mormile M.R."/>
        </authorList>
    </citation>
    <scope>NUCLEOTIDE SEQUENCE [LARGE SCALE GENOMIC DNA]</scope>
    <source>
        <strain evidence="4 5">4CA</strain>
    </source>
</reference>
<dbReference type="STRING" id="267850.ADINL_1480"/>
<sequence length="181" mass="20384">MQRIATQDPSFFLQFATPEDAALVVSFMKKLGAFQQMSDKITATPERIERLLAARQGEAVFGVYDDNVVAFAYFHQKSSAFTGRLGLYIDGFYVDDALRGKGLGHIMMQFLSQHALERGCEMLEWGCLDWNTPAIEFYQNLGAYCVDTMRIYRLSPESLATNALLFQDAKHTESDITVLEG</sequence>
<accession>A0A063Y0I7</accession>
<gene>
    <name evidence="4" type="ORF">ADINL_1480</name>
</gene>
<evidence type="ECO:0000256" key="1">
    <source>
        <dbReference type="ARBA" id="ARBA00022679"/>
    </source>
</evidence>